<dbReference type="EMBL" id="FTOQ01000001">
    <property type="protein sequence ID" value="SIS57515.1"/>
    <property type="molecule type" value="Genomic_DNA"/>
</dbReference>
<evidence type="ECO:0008006" key="3">
    <source>
        <dbReference type="Google" id="ProtNLM"/>
    </source>
</evidence>
<keyword evidence="2" id="KW-1185">Reference proteome</keyword>
<dbReference type="Proteomes" id="UP000186684">
    <property type="component" value="Unassembled WGS sequence"/>
</dbReference>
<proteinExistence type="predicted"/>
<evidence type="ECO:0000313" key="1">
    <source>
        <dbReference type="EMBL" id="SIS57515.1"/>
    </source>
</evidence>
<dbReference type="RefSeq" id="WP_076444664.1">
    <property type="nucleotide sequence ID" value="NZ_FTOQ01000001.1"/>
</dbReference>
<dbReference type="AlphaFoldDB" id="A0A1N7K7G1"/>
<dbReference type="STRING" id="633194.SAMN05421759_101515"/>
<sequence length="341" mass="34308">MASPKTRALAIGTATCAFAIGYVMQFGVPFLGGPTGPVEVTGITDTAAPATIEAEAAAEPTQTVPVLGAATLPQLPGADAAPAQLPDAPVEMAAIDSGTATDATALPAEAPETGFACDIIASAAATAGAMVALDVTAPCHGSERLTVHHSGLMFTATMQPDGSLSLDVPALSEQAVFILSFASGDGAIAQAAVPSLAFYERTALQWRGDSGLQLHAREMGADYFAAGHVWSGAPGSVETAARGEGGFLTRLGDAAAPEPLLAEIYSFPAGTAQVEGAVSLSVEAEITAANCGDDVSAQTLHWSSEGRLGTQEVSLAMPDCDAVGDFLVLDGVVRDIEVAAR</sequence>
<reference evidence="2" key="1">
    <citation type="submission" date="2017-01" db="EMBL/GenBank/DDBJ databases">
        <authorList>
            <person name="Varghese N."/>
            <person name="Submissions S."/>
        </authorList>
    </citation>
    <scope>NUCLEOTIDE SEQUENCE [LARGE SCALE GENOMIC DNA]</scope>
    <source>
        <strain evidence="2">DSM 29430</strain>
    </source>
</reference>
<protein>
    <recommendedName>
        <fullName evidence="3">Translocase</fullName>
    </recommendedName>
</protein>
<organism evidence="1 2">
    <name type="scientific">Roseivivax lentus</name>
    <dbReference type="NCBI Taxonomy" id="633194"/>
    <lineage>
        <taxon>Bacteria</taxon>
        <taxon>Pseudomonadati</taxon>
        <taxon>Pseudomonadota</taxon>
        <taxon>Alphaproteobacteria</taxon>
        <taxon>Rhodobacterales</taxon>
        <taxon>Roseobacteraceae</taxon>
        <taxon>Roseivivax</taxon>
    </lineage>
</organism>
<name>A0A1N7K7G1_9RHOB</name>
<accession>A0A1N7K7G1</accession>
<evidence type="ECO:0000313" key="2">
    <source>
        <dbReference type="Proteomes" id="UP000186684"/>
    </source>
</evidence>
<gene>
    <name evidence="1" type="ORF">SAMN05421759_101515</name>
</gene>
<dbReference type="OrthoDB" id="7956241at2"/>